<dbReference type="Gene3D" id="3.20.20.70">
    <property type="entry name" value="Aldolase class I"/>
    <property type="match status" value="1"/>
</dbReference>
<proteinExistence type="predicted"/>
<dbReference type="Gene3D" id="3.90.550.10">
    <property type="entry name" value="Spore Coat Polysaccharide Biosynthesis Protein SpsA, Chain A"/>
    <property type="match status" value="1"/>
</dbReference>
<dbReference type="CDD" id="cd00761">
    <property type="entry name" value="Glyco_tranf_GTA_type"/>
    <property type="match status" value="1"/>
</dbReference>
<dbReference type="InterPro" id="IPR017853">
    <property type="entry name" value="GH"/>
</dbReference>
<dbReference type="Pfam" id="PF02065">
    <property type="entry name" value="Melibiase"/>
    <property type="match status" value="1"/>
</dbReference>
<comment type="caution">
    <text evidence="2">The sequence shown here is derived from an EMBL/GenBank/DDBJ whole genome shotgun (WGS) entry which is preliminary data.</text>
</comment>
<evidence type="ECO:0000313" key="2">
    <source>
        <dbReference type="EMBL" id="OGM61883.1"/>
    </source>
</evidence>
<dbReference type="Proteomes" id="UP000177082">
    <property type="component" value="Unassembled WGS sequence"/>
</dbReference>
<evidence type="ECO:0000313" key="3">
    <source>
        <dbReference type="Proteomes" id="UP000177082"/>
    </source>
</evidence>
<accession>A0A1F8BCZ1</accession>
<dbReference type="SUPFAM" id="SSF51445">
    <property type="entry name" value="(Trans)glycosidases"/>
    <property type="match status" value="1"/>
</dbReference>
<dbReference type="SUPFAM" id="SSF53448">
    <property type="entry name" value="Nucleotide-diphospho-sugar transferases"/>
    <property type="match status" value="1"/>
</dbReference>
<dbReference type="EMBL" id="MGHF01000031">
    <property type="protein sequence ID" value="OGM61883.1"/>
    <property type="molecule type" value="Genomic_DNA"/>
</dbReference>
<dbReference type="InterPro" id="IPR029044">
    <property type="entry name" value="Nucleotide-diphossugar_trans"/>
</dbReference>
<organism evidence="2 3">
    <name type="scientific">Candidatus Woesebacteria bacterium RIFCSPLOWO2_01_FULL_39_21</name>
    <dbReference type="NCBI Taxonomy" id="1802519"/>
    <lineage>
        <taxon>Bacteria</taxon>
        <taxon>Candidatus Woeseibacteriota</taxon>
    </lineage>
</organism>
<dbReference type="PANTHER" id="PTHR43685">
    <property type="entry name" value="GLYCOSYLTRANSFERASE"/>
    <property type="match status" value="1"/>
</dbReference>
<dbReference type="CDD" id="cd14791">
    <property type="entry name" value="GH36"/>
    <property type="match status" value="1"/>
</dbReference>
<dbReference type="InterPro" id="IPR001173">
    <property type="entry name" value="Glyco_trans_2-like"/>
</dbReference>
<name>A0A1F8BCZ1_9BACT</name>
<gene>
    <name evidence="2" type="ORF">A2961_03800</name>
</gene>
<dbReference type="Pfam" id="PF00535">
    <property type="entry name" value="Glycos_transf_2"/>
    <property type="match status" value="1"/>
</dbReference>
<sequence length="769" mass="88104">MKTFGAYLSDNKDCFEFVNFNEKPTAINFSLSEQNPEENIRILQLKITNKSDKDITINSLLIQEYVISDFNIKEVLENGWQQCSFSGYRKGIKPTKRKRLFLVRDQNPFSFKKEFGYLEGSMVNEWYTQLVGNNKSIAIGAITTKNQFTQIYLRQEGKDIRVRITCQLDGVILRPGRKISSEKIVIITGPKKESLETFAQLLKNENKIKNLAKPIKGLCCAYYAQGNKVDERYILDQLETIDRLPGKINLNFIQIDAGCCVWGDWLDTQKQFPSGMGFIVKEIKKRGIKAGIWIAPFVASPKSKLFNEHPDWFLKDDSGKHFEGRFTSPIDFLQFLSFRALDPTHPKVQERLIKVIKQFVEWGFELIKTDFTYSVCFSTNYHKKMTRAQALRKGFEVIRKAAGKKALIQNGITPLSPLVGILNFCRVGLDTVNPFVYPLPIFRNLVNNYMLSENLRNCITRQFLSGKIWLNDADCLVYKLNSGINEKLIKKHEKFSKNNNGTVWLGDNLSLLPWERLERAINTVGLSKSAIPAISVVIPAYNEEKTVSKTLDSLTLQNTILPFEVIFVDNNCTDKTTEIVNTYKNSLNLNLICEKNQGISNARNAGFSQSKAEIIASTDSDSAVPKKWVSSIMAAFWRKPETVGLVGNYIFESKGKIFNLAAKLSIIIGDYLHRFITKSFAFRGTNFAVRKIYWEKAGKFNQNKNALEDVDLSLRVGRLGKINYLPNLTVTTTYRRFHGRFIKQLKTRAKAYIYVLLNKNRDVEWEKIR</sequence>
<dbReference type="STRING" id="1802519.A2961_03800"/>
<evidence type="ECO:0000259" key="1">
    <source>
        <dbReference type="Pfam" id="PF00535"/>
    </source>
</evidence>
<reference evidence="2 3" key="1">
    <citation type="journal article" date="2016" name="Nat. Commun.">
        <title>Thousands of microbial genomes shed light on interconnected biogeochemical processes in an aquifer system.</title>
        <authorList>
            <person name="Anantharaman K."/>
            <person name="Brown C.T."/>
            <person name="Hug L.A."/>
            <person name="Sharon I."/>
            <person name="Castelle C.J."/>
            <person name="Probst A.J."/>
            <person name="Thomas B.C."/>
            <person name="Singh A."/>
            <person name="Wilkins M.J."/>
            <person name="Karaoz U."/>
            <person name="Brodie E.L."/>
            <person name="Williams K.H."/>
            <person name="Hubbard S.S."/>
            <person name="Banfield J.F."/>
        </authorList>
    </citation>
    <scope>NUCLEOTIDE SEQUENCE [LARGE SCALE GENOMIC DNA]</scope>
</reference>
<dbReference type="GO" id="GO:0004557">
    <property type="term" value="F:alpha-galactosidase activity"/>
    <property type="evidence" value="ECO:0007669"/>
    <property type="project" value="InterPro"/>
</dbReference>
<dbReference type="InterPro" id="IPR002252">
    <property type="entry name" value="Glyco_hydro_36"/>
</dbReference>
<dbReference type="InterPro" id="IPR050834">
    <property type="entry name" value="Glycosyltransf_2"/>
</dbReference>
<feature type="domain" description="Glycosyltransferase 2-like" evidence="1">
    <location>
        <begin position="535"/>
        <end position="674"/>
    </location>
</feature>
<protein>
    <recommendedName>
        <fullName evidence="1">Glycosyltransferase 2-like domain-containing protein</fullName>
    </recommendedName>
</protein>
<dbReference type="AlphaFoldDB" id="A0A1F8BCZ1"/>
<dbReference type="PANTHER" id="PTHR43685:SF2">
    <property type="entry name" value="GLYCOSYLTRANSFERASE 2-LIKE DOMAIN-CONTAINING PROTEIN"/>
    <property type="match status" value="1"/>
</dbReference>
<dbReference type="InterPro" id="IPR013785">
    <property type="entry name" value="Aldolase_TIM"/>
</dbReference>
<dbReference type="GO" id="GO:0016052">
    <property type="term" value="P:carbohydrate catabolic process"/>
    <property type="evidence" value="ECO:0007669"/>
    <property type="project" value="InterPro"/>
</dbReference>